<sequence length="138" mass="15416">MEDCGNDESEMQSDSTSNTDNQVVDGSSQSKDNENSNSQDASKIQVQNKSVEINENELSGGNDESANGDTDTVRQRKSSRSRSKPKWMQDFVEGCDEEIMITQDVDMSSAKQVELDSWNDNDVFEEVQYTGQKLISTK</sequence>
<protein>
    <submittedName>
        <fullName evidence="2">Uncharacterized protein</fullName>
    </submittedName>
</protein>
<keyword evidence="3" id="KW-1185">Reference proteome</keyword>
<evidence type="ECO:0000256" key="1">
    <source>
        <dbReference type="SAM" id="MobiDB-lite"/>
    </source>
</evidence>
<feature type="compositionally biased region" description="Basic residues" evidence="1">
    <location>
        <begin position="75"/>
        <end position="85"/>
    </location>
</feature>
<dbReference type="AlphaFoldDB" id="A0A9Q1H7Q3"/>
<evidence type="ECO:0000313" key="2">
    <source>
        <dbReference type="EMBL" id="KAJ8036179.1"/>
    </source>
</evidence>
<proteinExistence type="predicted"/>
<dbReference type="Proteomes" id="UP001152320">
    <property type="component" value="Chromosome 9"/>
</dbReference>
<accession>A0A9Q1H7Q3</accession>
<organism evidence="2 3">
    <name type="scientific">Holothuria leucospilota</name>
    <name type="common">Black long sea cucumber</name>
    <name type="synonym">Mertensiothuria leucospilota</name>
    <dbReference type="NCBI Taxonomy" id="206669"/>
    <lineage>
        <taxon>Eukaryota</taxon>
        <taxon>Metazoa</taxon>
        <taxon>Echinodermata</taxon>
        <taxon>Eleutherozoa</taxon>
        <taxon>Echinozoa</taxon>
        <taxon>Holothuroidea</taxon>
        <taxon>Aspidochirotacea</taxon>
        <taxon>Aspidochirotida</taxon>
        <taxon>Holothuriidae</taxon>
        <taxon>Holothuria</taxon>
    </lineage>
</organism>
<name>A0A9Q1H7Q3_HOLLE</name>
<feature type="region of interest" description="Disordered" evidence="1">
    <location>
        <begin position="1"/>
        <end position="88"/>
    </location>
</feature>
<gene>
    <name evidence="2" type="ORF">HOLleu_20073</name>
</gene>
<dbReference type="EMBL" id="JAIZAY010000009">
    <property type="protein sequence ID" value="KAJ8036179.1"/>
    <property type="molecule type" value="Genomic_DNA"/>
</dbReference>
<feature type="compositionally biased region" description="Polar residues" evidence="1">
    <location>
        <begin position="12"/>
        <end position="70"/>
    </location>
</feature>
<feature type="compositionally biased region" description="Acidic residues" evidence="1">
    <location>
        <begin position="1"/>
        <end position="11"/>
    </location>
</feature>
<reference evidence="2" key="1">
    <citation type="submission" date="2021-10" db="EMBL/GenBank/DDBJ databases">
        <title>Tropical sea cucumber genome reveals ecological adaptation and Cuvierian tubules defense mechanism.</title>
        <authorList>
            <person name="Chen T."/>
        </authorList>
    </citation>
    <scope>NUCLEOTIDE SEQUENCE</scope>
    <source>
        <strain evidence="2">Nanhai2018</strain>
        <tissue evidence="2">Muscle</tissue>
    </source>
</reference>
<comment type="caution">
    <text evidence="2">The sequence shown here is derived from an EMBL/GenBank/DDBJ whole genome shotgun (WGS) entry which is preliminary data.</text>
</comment>
<evidence type="ECO:0000313" key="3">
    <source>
        <dbReference type="Proteomes" id="UP001152320"/>
    </source>
</evidence>